<dbReference type="RefSeq" id="WP_309308783.1">
    <property type="nucleotide sequence ID" value="NZ_CP133594.1"/>
</dbReference>
<dbReference type="AlphaFoldDB" id="A0AA51YH14"/>
<dbReference type="GeneID" id="84228932"/>
<keyword evidence="3" id="KW-1185">Reference proteome</keyword>
<dbReference type="EMBL" id="CP133594">
    <property type="protein sequence ID" value="WMW22667.1"/>
    <property type="molecule type" value="Genomic_DNA"/>
</dbReference>
<feature type="transmembrane region" description="Helical" evidence="1">
    <location>
        <begin position="79"/>
        <end position="101"/>
    </location>
</feature>
<keyword evidence="1" id="KW-0812">Transmembrane</keyword>
<dbReference type="KEGG" id="mmav:RE476_02285"/>
<evidence type="ECO:0000313" key="2">
    <source>
        <dbReference type="EMBL" id="WMW22667.1"/>
    </source>
</evidence>
<keyword evidence="1" id="KW-0472">Membrane</keyword>
<dbReference type="Proteomes" id="UP001183006">
    <property type="component" value="Chromosome"/>
</dbReference>
<sequence>MWVPIGGRYFAASVVIVDPANFFLFYLPLNFIPFVALVLATALERKRTIKILLIGLMLTIIFNLVVIYLQILFFSYQDAFLYMYAIGRIAFPFLLWLIFTYDVVVVPLQNKSNV</sequence>
<protein>
    <submittedName>
        <fullName evidence="2">Uncharacterized protein</fullName>
    </submittedName>
</protein>
<reference evidence="2" key="1">
    <citation type="submission" date="2023-08" db="EMBL/GenBank/DDBJ databases">
        <title>Methanolobus mangrovi sp. nov. and Methanolobus sediminis sp. nov, two novel methylotrophic methanogens isolated from mangrove sediments in China.</title>
        <authorList>
            <person name="Zhou J."/>
        </authorList>
    </citation>
    <scope>NUCLEOTIDE SEQUENCE</scope>
    <source>
        <strain evidence="2">FTZ2</strain>
    </source>
</reference>
<feature type="transmembrane region" description="Helical" evidence="1">
    <location>
        <begin position="51"/>
        <end position="73"/>
    </location>
</feature>
<evidence type="ECO:0000256" key="1">
    <source>
        <dbReference type="SAM" id="Phobius"/>
    </source>
</evidence>
<feature type="transmembrane region" description="Helical" evidence="1">
    <location>
        <begin position="20"/>
        <end position="39"/>
    </location>
</feature>
<name>A0AA51YH14_9EURY</name>
<gene>
    <name evidence="2" type="ORF">RE476_02285</name>
</gene>
<keyword evidence="1" id="KW-1133">Transmembrane helix</keyword>
<accession>A0AA51YH14</accession>
<proteinExistence type="predicted"/>
<organism evidence="2 3">
    <name type="scientific">Methanolobus mangrovi</name>
    <dbReference type="NCBI Taxonomy" id="3072977"/>
    <lineage>
        <taxon>Archaea</taxon>
        <taxon>Methanobacteriati</taxon>
        <taxon>Methanobacteriota</taxon>
        <taxon>Stenosarchaea group</taxon>
        <taxon>Methanomicrobia</taxon>
        <taxon>Methanosarcinales</taxon>
        <taxon>Methanosarcinaceae</taxon>
        <taxon>Methanolobus</taxon>
    </lineage>
</organism>
<evidence type="ECO:0000313" key="3">
    <source>
        <dbReference type="Proteomes" id="UP001183006"/>
    </source>
</evidence>